<comment type="caution">
    <text evidence="2">The sequence shown here is derived from an EMBL/GenBank/DDBJ whole genome shotgun (WGS) entry which is preliminary data.</text>
</comment>
<dbReference type="EMBL" id="NAJN01000027">
    <property type="protein sequence ID" value="TKA81355.1"/>
    <property type="molecule type" value="Genomic_DNA"/>
</dbReference>
<proteinExistence type="predicted"/>
<sequence>MYFSGGSWDDLDDLDDLDGYIGDIDSEGDPDEYPADFEWTCCGMTTKSMRDRRQRVKDVLGKITAAGHGHRIKTKIVQTVAVLSTPPPPPPPRSRTTAHPSHASFQETDQEHPDFDDLTPGTKDLVRRLAAATAHKRTPLSSPKKRIEQQCSKCREAKPAWCFLSKTASRELKTCVTCRSKDPCAGCMHDLADIVEAYSKAHPESGDEKWYMRTPNPVVEQQDLGYYCREGPCPDLRCQMADSLNQK</sequence>
<name>A0A4U0Y1E7_9PEZI</name>
<feature type="compositionally biased region" description="Polar residues" evidence="1">
    <location>
        <begin position="94"/>
        <end position="107"/>
    </location>
</feature>
<evidence type="ECO:0000313" key="2">
    <source>
        <dbReference type="EMBL" id="TKA81355.1"/>
    </source>
</evidence>
<dbReference type="AlphaFoldDB" id="A0A4U0Y1E7"/>
<evidence type="ECO:0000256" key="1">
    <source>
        <dbReference type="SAM" id="MobiDB-lite"/>
    </source>
</evidence>
<reference evidence="2 3" key="1">
    <citation type="submission" date="2017-03" db="EMBL/GenBank/DDBJ databases">
        <title>Genomes of endolithic fungi from Antarctica.</title>
        <authorList>
            <person name="Coleine C."/>
            <person name="Masonjones S."/>
            <person name="Stajich J.E."/>
        </authorList>
    </citation>
    <scope>NUCLEOTIDE SEQUENCE [LARGE SCALE GENOMIC DNA]</scope>
    <source>
        <strain evidence="2 3">CCFEE 5187</strain>
    </source>
</reference>
<dbReference type="Proteomes" id="UP000308768">
    <property type="component" value="Unassembled WGS sequence"/>
</dbReference>
<protein>
    <submittedName>
        <fullName evidence="2">Uncharacterized protein</fullName>
    </submittedName>
</protein>
<evidence type="ECO:0000313" key="3">
    <source>
        <dbReference type="Proteomes" id="UP000308768"/>
    </source>
</evidence>
<gene>
    <name evidence="2" type="ORF">B0A49_00262</name>
</gene>
<organism evidence="2 3">
    <name type="scientific">Cryomyces minteri</name>
    <dbReference type="NCBI Taxonomy" id="331657"/>
    <lineage>
        <taxon>Eukaryota</taxon>
        <taxon>Fungi</taxon>
        <taxon>Dikarya</taxon>
        <taxon>Ascomycota</taxon>
        <taxon>Pezizomycotina</taxon>
        <taxon>Dothideomycetes</taxon>
        <taxon>Dothideomycetes incertae sedis</taxon>
        <taxon>Cryomyces</taxon>
    </lineage>
</organism>
<keyword evidence="3" id="KW-1185">Reference proteome</keyword>
<accession>A0A4U0Y1E7</accession>
<feature type="region of interest" description="Disordered" evidence="1">
    <location>
        <begin position="82"/>
        <end position="116"/>
    </location>
</feature>